<organism evidence="1 2">
    <name type="scientific">Mycolicibacterium komossense</name>
    <dbReference type="NCBI Taxonomy" id="1779"/>
    <lineage>
        <taxon>Bacteria</taxon>
        <taxon>Bacillati</taxon>
        <taxon>Actinomycetota</taxon>
        <taxon>Actinomycetes</taxon>
        <taxon>Mycobacteriales</taxon>
        <taxon>Mycobacteriaceae</taxon>
        <taxon>Mycolicibacterium</taxon>
    </lineage>
</organism>
<sequence>MAQVIKPTGMSRTELIRFNFDAWLADLTDAEFEAALQRIRDTGRPATT</sequence>
<evidence type="ECO:0000313" key="1">
    <source>
        <dbReference type="EMBL" id="MCV7230420.1"/>
    </source>
</evidence>
<protein>
    <recommendedName>
        <fullName evidence="3">CopG family transcriptional regulator</fullName>
    </recommendedName>
</protein>
<proteinExistence type="predicted"/>
<keyword evidence="2" id="KW-1185">Reference proteome</keyword>
<comment type="caution">
    <text evidence="1">The sequence shown here is derived from an EMBL/GenBank/DDBJ whole genome shotgun (WGS) entry which is preliminary data.</text>
</comment>
<gene>
    <name evidence="1" type="ORF">H7J73_30870</name>
</gene>
<evidence type="ECO:0008006" key="3">
    <source>
        <dbReference type="Google" id="ProtNLM"/>
    </source>
</evidence>
<reference evidence="1 2" key="1">
    <citation type="journal article" date="2022" name="BMC Genomics">
        <title>Comparative genome analysis of mycobacteria focusing on tRNA and non-coding RNA.</title>
        <authorList>
            <person name="Behra P.R.K."/>
            <person name="Pettersson B.M.F."/>
            <person name="Ramesh M."/>
            <person name="Das S."/>
            <person name="Dasgupta S."/>
            <person name="Kirsebom L.A."/>
        </authorList>
    </citation>
    <scope>NUCLEOTIDE SEQUENCE [LARGE SCALE GENOMIC DNA]</scope>
    <source>
        <strain evidence="1 2">DSM 44078</strain>
    </source>
</reference>
<dbReference type="EMBL" id="JACKTY010000050">
    <property type="protein sequence ID" value="MCV7230420.1"/>
    <property type="molecule type" value="Genomic_DNA"/>
</dbReference>
<dbReference type="Proteomes" id="UP001526201">
    <property type="component" value="Unassembled WGS sequence"/>
</dbReference>
<dbReference type="RefSeq" id="WP_264071705.1">
    <property type="nucleotide sequence ID" value="NZ_JACKTY010000050.1"/>
</dbReference>
<accession>A0ABT3CLT4</accession>
<evidence type="ECO:0000313" key="2">
    <source>
        <dbReference type="Proteomes" id="UP001526201"/>
    </source>
</evidence>
<name>A0ABT3CLT4_9MYCO</name>